<proteinExistence type="predicted"/>
<evidence type="ECO:0000313" key="2">
    <source>
        <dbReference type="Proteomes" id="UP000032142"/>
    </source>
</evidence>
<dbReference type="AlphaFoldDB" id="A0A0B0PXL0"/>
<dbReference type="EMBL" id="KN448473">
    <property type="protein sequence ID" value="KHG29189.1"/>
    <property type="molecule type" value="Genomic_DNA"/>
</dbReference>
<dbReference type="Proteomes" id="UP000032142">
    <property type="component" value="Unassembled WGS sequence"/>
</dbReference>
<gene>
    <name evidence="1" type="ORF">F383_13045</name>
</gene>
<protein>
    <submittedName>
        <fullName evidence="1">Uncharacterized protein</fullName>
    </submittedName>
</protein>
<reference evidence="2" key="1">
    <citation type="submission" date="2014-09" db="EMBL/GenBank/DDBJ databases">
        <authorList>
            <person name="Mudge J."/>
            <person name="Ramaraj T."/>
            <person name="Lindquist I.E."/>
            <person name="Bharti A.K."/>
            <person name="Sundararajan A."/>
            <person name="Cameron C.T."/>
            <person name="Woodward J.E."/>
            <person name="May G.D."/>
            <person name="Brubaker C."/>
            <person name="Broadhvest J."/>
            <person name="Wilkins T.A."/>
        </authorList>
    </citation>
    <scope>NUCLEOTIDE SEQUENCE</scope>
    <source>
        <strain evidence="2">cv. AKA8401</strain>
    </source>
</reference>
<evidence type="ECO:0000313" key="1">
    <source>
        <dbReference type="EMBL" id="KHG29189.1"/>
    </source>
</evidence>
<accession>A0A0B0PXL0</accession>
<organism evidence="1 2">
    <name type="scientific">Gossypium arboreum</name>
    <name type="common">Tree cotton</name>
    <name type="synonym">Gossypium nanking</name>
    <dbReference type="NCBI Taxonomy" id="29729"/>
    <lineage>
        <taxon>Eukaryota</taxon>
        <taxon>Viridiplantae</taxon>
        <taxon>Streptophyta</taxon>
        <taxon>Embryophyta</taxon>
        <taxon>Tracheophyta</taxon>
        <taxon>Spermatophyta</taxon>
        <taxon>Magnoliopsida</taxon>
        <taxon>eudicotyledons</taxon>
        <taxon>Gunneridae</taxon>
        <taxon>Pentapetalae</taxon>
        <taxon>rosids</taxon>
        <taxon>malvids</taxon>
        <taxon>Malvales</taxon>
        <taxon>Malvaceae</taxon>
        <taxon>Malvoideae</taxon>
        <taxon>Gossypium</taxon>
    </lineage>
</organism>
<name>A0A0B0PXL0_GOSAR</name>
<keyword evidence="2" id="KW-1185">Reference proteome</keyword>
<sequence>MPVEPFEIVKDTRQSHIARTMPYPIYGLTCYHISMPLSQTRSYP</sequence>